<dbReference type="EMBL" id="JAHRIN010047314">
    <property type="protein sequence ID" value="MEQ2208020.1"/>
    <property type="molecule type" value="Genomic_DNA"/>
</dbReference>
<proteinExistence type="predicted"/>
<protein>
    <submittedName>
        <fullName evidence="1">Uncharacterized protein</fullName>
    </submittedName>
</protein>
<dbReference type="Proteomes" id="UP001434883">
    <property type="component" value="Unassembled WGS sequence"/>
</dbReference>
<accession>A0ABV0RIP4</accession>
<name>A0ABV0RIP4_9TELE</name>
<organism evidence="1 2">
    <name type="scientific">Xenoophorus captivus</name>
    <dbReference type="NCBI Taxonomy" id="1517983"/>
    <lineage>
        <taxon>Eukaryota</taxon>
        <taxon>Metazoa</taxon>
        <taxon>Chordata</taxon>
        <taxon>Craniata</taxon>
        <taxon>Vertebrata</taxon>
        <taxon>Euteleostomi</taxon>
        <taxon>Actinopterygii</taxon>
        <taxon>Neopterygii</taxon>
        <taxon>Teleostei</taxon>
        <taxon>Neoteleostei</taxon>
        <taxon>Acanthomorphata</taxon>
        <taxon>Ovalentaria</taxon>
        <taxon>Atherinomorphae</taxon>
        <taxon>Cyprinodontiformes</taxon>
        <taxon>Goodeidae</taxon>
        <taxon>Xenoophorus</taxon>
    </lineage>
</organism>
<reference evidence="1 2" key="1">
    <citation type="submission" date="2021-06" db="EMBL/GenBank/DDBJ databases">
        <authorList>
            <person name="Palmer J.M."/>
        </authorList>
    </citation>
    <scope>NUCLEOTIDE SEQUENCE [LARGE SCALE GENOMIC DNA]</scope>
    <source>
        <strain evidence="1 2">XC_2019</strain>
        <tissue evidence="1">Muscle</tissue>
    </source>
</reference>
<keyword evidence="2" id="KW-1185">Reference proteome</keyword>
<sequence length="99" mass="11793">MEGDNLVILEGPWCWAVNQTWIWKQFFHTDFVFLGHGTSQVFRWKSTIGDRPKTMEARFIEDWAENCCSSESVTVTELIEELNAYKMYKCRLIITWIEH</sequence>
<evidence type="ECO:0000313" key="1">
    <source>
        <dbReference type="EMBL" id="MEQ2208020.1"/>
    </source>
</evidence>
<gene>
    <name evidence="1" type="ORF">XENOCAPTIV_023306</name>
</gene>
<comment type="caution">
    <text evidence="1">The sequence shown here is derived from an EMBL/GenBank/DDBJ whole genome shotgun (WGS) entry which is preliminary data.</text>
</comment>
<evidence type="ECO:0000313" key="2">
    <source>
        <dbReference type="Proteomes" id="UP001434883"/>
    </source>
</evidence>